<keyword evidence="3" id="KW-0963">Cytoplasm</keyword>
<dbReference type="Pfam" id="PF11527">
    <property type="entry name" value="ARL2_Bind_BART"/>
    <property type="match status" value="1"/>
</dbReference>
<dbReference type="GO" id="GO:0005929">
    <property type="term" value="C:cilium"/>
    <property type="evidence" value="ECO:0007669"/>
    <property type="project" value="UniProtKB-SubCell"/>
</dbReference>
<dbReference type="InterPro" id="IPR042541">
    <property type="entry name" value="BART_sf"/>
</dbReference>
<dbReference type="OrthoDB" id="240947at2759"/>
<evidence type="ECO:0000256" key="3">
    <source>
        <dbReference type="ARBA" id="ARBA00022490"/>
    </source>
</evidence>
<evidence type="ECO:0000256" key="1">
    <source>
        <dbReference type="ARBA" id="ARBA00004138"/>
    </source>
</evidence>
<evidence type="ECO:0000313" key="8">
    <source>
        <dbReference type="Proteomes" id="UP000051952"/>
    </source>
</evidence>
<dbReference type="InterPro" id="IPR023379">
    <property type="entry name" value="BART_dom"/>
</dbReference>
<dbReference type="Proteomes" id="UP000051952">
    <property type="component" value="Unassembled WGS sequence"/>
</dbReference>
<keyword evidence="5" id="KW-0966">Cell projection</keyword>
<dbReference type="EMBL" id="CYKH01002074">
    <property type="protein sequence ID" value="CUG92649.1"/>
    <property type="molecule type" value="Genomic_DNA"/>
</dbReference>
<reference evidence="8" key="1">
    <citation type="submission" date="2015-09" db="EMBL/GenBank/DDBJ databases">
        <authorList>
            <consortium name="Pathogen Informatics"/>
        </authorList>
    </citation>
    <scope>NUCLEOTIDE SEQUENCE [LARGE SCALE GENOMIC DNA]</scope>
    <source>
        <strain evidence="8">Lake Konstanz</strain>
    </source>
</reference>
<dbReference type="VEuPathDB" id="TriTrypDB:BSAL_38670"/>
<keyword evidence="8" id="KW-1185">Reference proteome</keyword>
<dbReference type="GO" id="GO:0005737">
    <property type="term" value="C:cytoplasm"/>
    <property type="evidence" value="ECO:0007669"/>
    <property type="project" value="UniProtKB-SubCell"/>
</dbReference>
<dbReference type="AlphaFoldDB" id="A0A0S4JM98"/>
<comment type="subcellular location">
    <subcellularLocation>
        <location evidence="1">Cell projection</location>
        <location evidence="1">Cilium</location>
    </subcellularLocation>
    <subcellularLocation>
        <location evidence="2">Cytoplasm</location>
    </subcellularLocation>
</comment>
<evidence type="ECO:0000256" key="2">
    <source>
        <dbReference type="ARBA" id="ARBA00004496"/>
    </source>
</evidence>
<gene>
    <name evidence="7" type="ORF">BSAL_38670</name>
</gene>
<keyword evidence="4" id="KW-0969">Cilium</keyword>
<organism evidence="7 8">
    <name type="scientific">Bodo saltans</name>
    <name type="common">Flagellated protozoan</name>
    <dbReference type="NCBI Taxonomy" id="75058"/>
    <lineage>
        <taxon>Eukaryota</taxon>
        <taxon>Discoba</taxon>
        <taxon>Euglenozoa</taxon>
        <taxon>Kinetoplastea</taxon>
        <taxon>Metakinetoplastina</taxon>
        <taxon>Eubodonida</taxon>
        <taxon>Bodonidae</taxon>
        <taxon>Bodo</taxon>
    </lineage>
</organism>
<accession>A0A0S4JM98</accession>
<proteinExistence type="predicted"/>
<sequence>MALTGKPTADAPLIERIDFFFSAPENTSAVGNFLSTEAPQFALFESTDDRHGLESYALFKRYGALIEALMDRFCTEEGVPMEEVGGEIYRQLEASEELASPYICVSYIAGALDVDNFADLVVDVNAITNYRIDDGEGVEPEENPSDEE</sequence>
<evidence type="ECO:0000256" key="4">
    <source>
        <dbReference type="ARBA" id="ARBA00023069"/>
    </source>
</evidence>
<dbReference type="OMA" id="SKLGCVI"/>
<evidence type="ECO:0000313" key="7">
    <source>
        <dbReference type="EMBL" id="CUG92649.1"/>
    </source>
</evidence>
<name>A0A0S4JM98_BODSA</name>
<evidence type="ECO:0000259" key="6">
    <source>
        <dbReference type="Pfam" id="PF11527"/>
    </source>
</evidence>
<evidence type="ECO:0000256" key="5">
    <source>
        <dbReference type="ARBA" id="ARBA00023273"/>
    </source>
</evidence>
<dbReference type="Gene3D" id="1.20.1520.10">
    <property type="entry name" value="ADP-ribosylation factor-like 2-binding protein, domain"/>
    <property type="match status" value="1"/>
</dbReference>
<feature type="domain" description="BART" evidence="6">
    <location>
        <begin position="13"/>
        <end position="126"/>
    </location>
</feature>
<protein>
    <recommendedName>
        <fullName evidence="6">BART domain-containing protein</fullName>
    </recommendedName>
</protein>